<evidence type="ECO:0000313" key="2">
    <source>
        <dbReference type="Proteomes" id="UP000321570"/>
    </source>
</evidence>
<dbReference type="Gene3D" id="3.30.420.10">
    <property type="entry name" value="Ribonuclease H-like superfamily/Ribonuclease H"/>
    <property type="match status" value="1"/>
</dbReference>
<feature type="non-terminal residue" evidence="1">
    <location>
        <position position="1"/>
    </location>
</feature>
<organism evidence="1 2">
    <name type="scientific">Hymenolepis diminuta</name>
    <name type="common">Rat tapeworm</name>
    <dbReference type="NCBI Taxonomy" id="6216"/>
    <lineage>
        <taxon>Eukaryota</taxon>
        <taxon>Metazoa</taxon>
        <taxon>Spiralia</taxon>
        <taxon>Lophotrochozoa</taxon>
        <taxon>Platyhelminthes</taxon>
        <taxon>Cestoda</taxon>
        <taxon>Eucestoda</taxon>
        <taxon>Cyclophyllidea</taxon>
        <taxon>Hymenolepididae</taxon>
        <taxon>Hymenolepis</taxon>
    </lineage>
</organism>
<dbReference type="InterPro" id="IPR012337">
    <property type="entry name" value="RNaseH-like_sf"/>
</dbReference>
<gene>
    <name evidence="1" type="ORF">WMSIL1_LOCUS15101</name>
</gene>
<accession>A0A564ZEJ7</accession>
<sequence>FSSALFQDFCQSHNVTLVYFSPYHPGSNCQADLFFEILKQALQKSRGKRPKRISTGCTIKTASVPGMQQNHQRWKRVLWISFWVLSASHGLEIMKLWKSNPGNQQKIRWERSGKSSKIFQVDSIF</sequence>
<evidence type="ECO:0008006" key="3">
    <source>
        <dbReference type="Google" id="ProtNLM"/>
    </source>
</evidence>
<dbReference type="GO" id="GO:0003676">
    <property type="term" value="F:nucleic acid binding"/>
    <property type="evidence" value="ECO:0007669"/>
    <property type="project" value="InterPro"/>
</dbReference>
<dbReference type="Proteomes" id="UP000321570">
    <property type="component" value="Unassembled WGS sequence"/>
</dbReference>
<dbReference type="SUPFAM" id="SSF53098">
    <property type="entry name" value="Ribonuclease H-like"/>
    <property type="match status" value="1"/>
</dbReference>
<dbReference type="EMBL" id="CABIJS010000719">
    <property type="protein sequence ID" value="VUZ57493.1"/>
    <property type="molecule type" value="Genomic_DNA"/>
</dbReference>
<reference evidence="1 2" key="1">
    <citation type="submission" date="2019-07" db="EMBL/GenBank/DDBJ databases">
        <authorList>
            <person name="Jastrzebski P J."/>
            <person name="Paukszto L."/>
            <person name="Jastrzebski P J."/>
        </authorList>
    </citation>
    <scope>NUCLEOTIDE SEQUENCE [LARGE SCALE GENOMIC DNA]</scope>
    <source>
        <strain evidence="1 2">WMS-il1</strain>
    </source>
</reference>
<proteinExistence type="predicted"/>
<dbReference type="AlphaFoldDB" id="A0A564ZEJ7"/>
<protein>
    <recommendedName>
        <fullName evidence="3">Integrase catalytic domain-containing protein</fullName>
    </recommendedName>
</protein>
<name>A0A564ZEJ7_HYMDI</name>
<evidence type="ECO:0000313" key="1">
    <source>
        <dbReference type="EMBL" id="VUZ57493.1"/>
    </source>
</evidence>
<dbReference type="InterPro" id="IPR036397">
    <property type="entry name" value="RNaseH_sf"/>
</dbReference>
<keyword evidence="2" id="KW-1185">Reference proteome</keyword>